<keyword evidence="2" id="KW-1185">Reference proteome</keyword>
<sequence length="235" mass="27802">MAKNNNVIEEIKELIQKIKNEYQEEVDFAFVAPSLINRASGGYRVKIISPRLKKFCREKFSLLSGVNYHLDYKKGDQEGNDFYYRICVDNNDYDVLDCVKDELYRGRKIGGFLNPSPNIISYFHPECAKKYFADKAQPNENNVRIKEKLLRNLDKICLDPYGYLANNECLKTDEAEEEYQKTFNLPNEYFEVKRELVKKIKQEIKQNPFEWKIEWGKNENYVDKSLNQLVKHQPS</sequence>
<feature type="non-terminal residue" evidence="1">
    <location>
        <position position="235"/>
    </location>
</feature>
<comment type="caution">
    <text evidence="1">The sequence shown here is derived from an EMBL/GenBank/DDBJ whole genome shotgun (WGS) entry which is preliminary data.</text>
</comment>
<name>A0ACA9NPK2_9GLOM</name>
<evidence type="ECO:0000313" key="2">
    <source>
        <dbReference type="Proteomes" id="UP000789920"/>
    </source>
</evidence>
<protein>
    <submittedName>
        <fullName evidence="1">12883_t:CDS:1</fullName>
    </submittedName>
</protein>
<dbReference type="EMBL" id="CAJVQC010015774">
    <property type="protein sequence ID" value="CAG8670267.1"/>
    <property type="molecule type" value="Genomic_DNA"/>
</dbReference>
<evidence type="ECO:0000313" key="1">
    <source>
        <dbReference type="EMBL" id="CAG8670267.1"/>
    </source>
</evidence>
<proteinExistence type="predicted"/>
<accession>A0ACA9NPK2</accession>
<organism evidence="1 2">
    <name type="scientific">Racocetra persica</name>
    <dbReference type="NCBI Taxonomy" id="160502"/>
    <lineage>
        <taxon>Eukaryota</taxon>
        <taxon>Fungi</taxon>
        <taxon>Fungi incertae sedis</taxon>
        <taxon>Mucoromycota</taxon>
        <taxon>Glomeromycotina</taxon>
        <taxon>Glomeromycetes</taxon>
        <taxon>Diversisporales</taxon>
        <taxon>Gigasporaceae</taxon>
        <taxon>Racocetra</taxon>
    </lineage>
</organism>
<gene>
    <name evidence="1" type="ORF">RPERSI_LOCUS8643</name>
</gene>
<reference evidence="1" key="1">
    <citation type="submission" date="2021-06" db="EMBL/GenBank/DDBJ databases">
        <authorList>
            <person name="Kallberg Y."/>
            <person name="Tangrot J."/>
            <person name="Rosling A."/>
        </authorList>
    </citation>
    <scope>NUCLEOTIDE SEQUENCE</scope>
    <source>
        <strain evidence="1">MA461A</strain>
    </source>
</reference>
<dbReference type="Proteomes" id="UP000789920">
    <property type="component" value="Unassembled WGS sequence"/>
</dbReference>